<dbReference type="Proteomes" id="UP000886748">
    <property type="component" value="Unassembled WGS sequence"/>
</dbReference>
<dbReference type="EMBL" id="DVOD01000033">
    <property type="protein sequence ID" value="HIU92414.1"/>
    <property type="molecule type" value="Genomic_DNA"/>
</dbReference>
<comment type="caution">
    <text evidence="1">The sequence shown here is derived from an EMBL/GenBank/DDBJ whole genome shotgun (WGS) entry which is preliminary data.</text>
</comment>
<accession>A0A9D1MZP3</accession>
<dbReference type="AlphaFoldDB" id="A0A9D1MZP3"/>
<gene>
    <name evidence="1" type="ORF">IAD26_04695</name>
</gene>
<reference evidence="1" key="1">
    <citation type="submission" date="2020-10" db="EMBL/GenBank/DDBJ databases">
        <authorList>
            <person name="Gilroy R."/>
        </authorList>
    </citation>
    <scope>NUCLEOTIDE SEQUENCE</scope>
    <source>
        <strain evidence="1">CHK154-7741</strain>
    </source>
</reference>
<proteinExistence type="predicted"/>
<protein>
    <submittedName>
        <fullName evidence="1">Uncharacterized protein</fullName>
    </submittedName>
</protein>
<sequence>MNQIFFNSLNSFKYPFHKKKEHLPRQNVSFAQRRTSADIYEKTYTIIPYDIREDLHSLEYSFKQIKEILDKKDGEGVKDLIKKSGRFNTADGLTFKNVGSERDNISFDAGSFKNLGNTIRITQKSALGKIKKGWLIHNDRVVKNYNPSNPNSLPNNIEYYSLEELQQSGINDKLRNVLANLDPVMLNVRQLAVAQKDTHLKIPAATISEEALNSLHKIQDLTDKVIKTADEIPHSTLYKLNVKFPDYKQISGQSSYTFQNLGNDKIQINYSTIDSKKLGYLQRLMVYDKEGQIKTGYLLSDNKIVANFNPKIPAMLPEKFYYVDESKIQNAHYSQAFEDYLNLYSDAINAYLKHITPDNNPASLPQEYAPVMESVRNCFESIEDKFAKINKVKVSKLKTSYPDFLNMAGKRGYTFKNAGPNNETINIMRCKTKQCNDILKITVFDDKGDIKDYLLVQDNFVISNYNPKYPMDIPSAPKFYNSRDIYKLSAFDYLESLNAKIADFEKFVDEKITKKQQSKEEKRLQPEKVFEPKPISKKLGYKGIVAQCKRDFKEAVAKLQQGKEAKEDFFKALDDIRAKVEDYFGE</sequence>
<evidence type="ECO:0000313" key="1">
    <source>
        <dbReference type="EMBL" id="HIU92414.1"/>
    </source>
</evidence>
<organism evidence="1 2">
    <name type="scientific">Candidatus Limenecus avicola</name>
    <dbReference type="NCBI Taxonomy" id="2840847"/>
    <lineage>
        <taxon>Bacteria</taxon>
        <taxon>Bacillati</taxon>
        <taxon>Bacillota</taxon>
        <taxon>Clostridia</taxon>
        <taxon>Eubacteriales</taxon>
        <taxon>Clostridiaceae</taxon>
        <taxon>Clostridiaceae incertae sedis</taxon>
        <taxon>Candidatus Limenecus</taxon>
    </lineage>
</organism>
<reference evidence="1" key="2">
    <citation type="journal article" date="2021" name="PeerJ">
        <title>Extensive microbial diversity within the chicken gut microbiome revealed by metagenomics and culture.</title>
        <authorList>
            <person name="Gilroy R."/>
            <person name="Ravi A."/>
            <person name="Getino M."/>
            <person name="Pursley I."/>
            <person name="Horton D.L."/>
            <person name="Alikhan N.F."/>
            <person name="Baker D."/>
            <person name="Gharbi K."/>
            <person name="Hall N."/>
            <person name="Watson M."/>
            <person name="Adriaenssens E.M."/>
            <person name="Foster-Nyarko E."/>
            <person name="Jarju S."/>
            <person name="Secka A."/>
            <person name="Antonio M."/>
            <person name="Oren A."/>
            <person name="Chaudhuri R.R."/>
            <person name="La Ragione R."/>
            <person name="Hildebrand F."/>
            <person name="Pallen M.J."/>
        </authorList>
    </citation>
    <scope>NUCLEOTIDE SEQUENCE</scope>
    <source>
        <strain evidence="1">CHK154-7741</strain>
    </source>
</reference>
<name>A0A9D1MZP3_9CLOT</name>
<evidence type="ECO:0000313" key="2">
    <source>
        <dbReference type="Proteomes" id="UP000886748"/>
    </source>
</evidence>